<proteinExistence type="predicted"/>
<dbReference type="RefSeq" id="WP_052036553.1">
    <property type="nucleotide sequence ID" value="NZ_JMIR01000033.1"/>
</dbReference>
<dbReference type="EMBL" id="JMIR01000033">
    <property type="protein sequence ID" value="KEO81646.1"/>
    <property type="molecule type" value="Genomic_DNA"/>
</dbReference>
<protein>
    <submittedName>
        <fullName evidence="1">Uncharacterized protein</fullName>
    </submittedName>
</protein>
<evidence type="ECO:0000313" key="1">
    <source>
        <dbReference type="EMBL" id="KEO81646.1"/>
    </source>
</evidence>
<comment type="caution">
    <text evidence="1">The sequence shown here is derived from an EMBL/GenBank/DDBJ whole genome shotgun (WGS) entry which is preliminary data.</text>
</comment>
<dbReference type="eggNOG" id="COG0457">
    <property type="taxonomic scope" value="Bacteria"/>
</dbReference>
<reference evidence="1 2" key="1">
    <citation type="journal article" date="2013" name="Int. J. Syst. Evol. Microbiol.">
        <title>Tumebacillus flagellatus sp. nov., an alpha-amylase/pullulanase-producing bacterium isolated from cassava wastewater.</title>
        <authorList>
            <person name="Wang Q."/>
            <person name="Xie N."/>
            <person name="Qin Y."/>
            <person name="Shen N."/>
            <person name="Zhu J."/>
            <person name="Mi H."/>
            <person name="Huang R."/>
        </authorList>
    </citation>
    <scope>NUCLEOTIDE SEQUENCE [LARGE SCALE GENOMIC DNA]</scope>
    <source>
        <strain evidence="1 2">GST4</strain>
    </source>
</reference>
<dbReference type="AlphaFoldDB" id="A0A074LHG5"/>
<gene>
    <name evidence="1" type="ORF">EL26_19430</name>
</gene>
<evidence type="ECO:0000313" key="2">
    <source>
        <dbReference type="Proteomes" id="UP000027931"/>
    </source>
</evidence>
<dbReference type="InterPro" id="IPR017853">
    <property type="entry name" value="GH"/>
</dbReference>
<dbReference type="Proteomes" id="UP000027931">
    <property type="component" value="Unassembled WGS sequence"/>
</dbReference>
<accession>A0A074LHG5</accession>
<keyword evidence="2" id="KW-1185">Reference proteome</keyword>
<dbReference type="Gene3D" id="3.20.20.80">
    <property type="entry name" value="Glycosidases"/>
    <property type="match status" value="1"/>
</dbReference>
<name>A0A074LHG5_9BACL</name>
<dbReference type="STRING" id="1157490.EL26_19430"/>
<organism evidence="1 2">
    <name type="scientific">Tumebacillus flagellatus</name>
    <dbReference type="NCBI Taxonomy" id="1157490"/>
    <lineage>
        <taxon>Bacteria</taxon>
        <taxon>Bacillati</taxon>
        <taxon>Bacillota</taxon>
        <taxon>Bacilli</taxon>
        <taxon>Bacillales</taxon>
        <taxon>Alicyclobacillaceae</taxon>
        <taxon>Tumebacillus</taxon>
    </lineage>
</organism>
<sequence length="417" mass="46916">MLKGYPYYPDFLRFDPTYQNYKDATGTVNPYAGYLHDLKKHSPDLPVMIAEFGVPSSRGMAHRGPLDRNQGMHTEEEQGKIDADLQKSIYNEGFDGGFVFSWQDEWFKFTWNTMKLTLPRDRGAFWFNRLTNEANFGVIGMVPGKTEDDVIKLDGNAADWAKRTDKTTASYPGFDLTLAHDEAYLYLLAQKKSGNWDFSKETFTAGFDVLGGGSTTADIAPGVTFKSPVEFLLQLKCDNDGSQLYVNSAYDQHTFQYRNSSGGAVPYDASYQDAALGKFLPWKLALSYALHLPQSGKDVPFEDLNVGILKTGQNSLSDWYASGNVLEIRIPWMMIGYTDPSSLQVWDYPYKAGKLQNVTSPGVTVEPLLRANGDTAPVTVDSTAYTWAKWDVPTYHEQKKASYYVLQNAFKQYKQPK</sequence>
<dbReference type="OrthoDB" id="916275at2"/>
<dbReference type="SUPFAM" id="SSF51445">
    <property type="entry name" value="(Trans)glycosidases"/>
    <property type="match status" value="1"/>
</dbReference>